<evidence type="ECO:0000313" key="21">
    <source>
        <dbReference type="EMBL" id="QKE46299.1"/>
    </source>
</evidence>
<dbReference type="EMBL" id="MN815375">
    <property type="protein sequence ID" value="QKE46288.1"/>
    <property type="molecule type" value="Genomic_DNA"/>
</dbReference>
<evidence type="ECO:0000313" key="23">
    <source>
        <dbReference type="EMBL" id="QKE46308.1"/>
    </source>
</evidence>
<evidence type="ECO:0000256" key="10">
    <source>
        <dbReference type="ARBA" id="ARBA00023180"/>
    </source>
</evidence>
<dbReference type="Pfam" id="PF05296">
    <property type="entry name" value="TAS2R"/>
    <property type="match status" value="1"/>
</dbReference>
<evidence type="ECO:0000256" key="5">
    <source>
        <dbReference type="ARBA" id="ARBA00022692"/>
    </source>
</evidence>
<evidence type="ECO:0000313" key="18">
    <source>
        <dbReference type="EMBL" id="QKE46289.1"/>
    </source>
</evidence>
<evidence type="ECO:0000256" key="14">
    <source>
        <dbReference type="SAM" id="Phobius"/>
    </source>
</evidence>
<keyword evidence="5 13" id="KW-0812">Transmembrane</keyword>
<dbReference type="GO" id="GO:0033038">
    <property type="term" value="F:bitter taste receptor activity"/>
    <property type="evidence" value="ECO:0007669"/>
    <property type="project" value="InterPro"/>
</dbReference>
<dbReference type="CDD" id="cd15019">
    <property type="entry name" value="7tm_TAS2R14-like"/>
    <property type="match status" value="1"/>
</dbReference>
<accession>A0A7S5W881</accession>
<dbReference type="PANTHER" id="PTHR11394:SF23">
    <property type="entry name" value="TASTE RECEPTOR TYPE 2 MEMBER 14"/>
    <property type="match status" value="1"/>
</dbReference>
<evidence type="ECO:0000256" key="4">
    <source>
        <dbReference type="ARBA" id="ARBA00022606"/>
    </source>
</evidence>
<evidence type="ECO:0000256" key="13">
    <source>
        <dbReference type="RuleBase" id="RU004424"/>
    </source>
</evidence>
<comment type="similarity">
    <text evidence="2 12">Belongs to the G-protein coupled receptor T2R family.</text>
</comment>
<evidence type="ECO:0000256" key="11">
    <source>
        <dbReference type="ARBA" id="ARBA00023224"/>
    </source>
</evidence>
<reference evidence="18" key="1">
    <citation type="submission" date="2019-12" db="EMBL/GenBank/DDBJ databases">
        <title>Spalax Tas2rs.</title>
        <authorList>
            <person name="Jiao H."/>
        </authorList>
    </citation>
    <scope>NUCLEOTIDE SEQUENCE</scope>
    <source>
        <strain evidence="20">B12_1</strain>
        <strain evidence="21">B12_2</strain>
        <strain evidence="22">B14_2</strain>
        <strain evidence="16">B6_2</strain>
        <strain evidence="17">B7_1</strain>
        <strain evidence="18">B7_2</strain>
        <strain evidence="19">B9_2</strain>
        <strain evidence="23">C1_1</strain>
        <strain evidence="24">C1_2</strain>
        <strain evidence="25">C4_2</strain>
    </source>
</reference>
<dbReference type="SUPFAM" id="SSF81321">
    <property type="entry name" value="Family A G protein-coupled receptor-like"/>
    <property type="match status" value="1"/>
</dbReference>
<evidence type="ECO:0000256" key="6">
    <source>
        <dbReference type="ARBA" id="ARBA00022989"/>
    </source>
</evidence>
<dbReference type="InterPro" id="IPR007960">
    <property type="entry name" value="TAS2R"/>
</dbReference>
<dbReference type="EMBL" id="MN815385">
    <property type="protein sequence ID" value="QKE46298.1"/>
    <property type="molecule type" value="Genomic_DNA"/>
</dbReference>
<dbReference type="EMBL" id="MN815390">
    <property type="protein sequence ID" value="QKE46303.1"/>
    <property type="molecule type" value="Genomic_DNA"/>
</dbReference>
<feature type="transmembrane region" description="Helical" evidence="14">
    <location>
        <begin position="95"/>
        <end position="122"/>
    </location>
</feature>
<evidence type="ECO:0000256" key="1">
    <source>
        <dbReference type="ARBA" id="ARBA00004141"/>
    </source>
</evidence>
<feature type="transmembrane region" description="Helical" evidence="14">
    <location>
        <begin position="262"/>
        <end position="284"/>
    </location>
</feature>
<keyword evidence="9 13" id="KW-0675">Receptor</keyword>
<protein>
    <recommendedName>
        <fullName evidence="13">Taste receptor type 2</fullName>
    </recommendedName>
</protein>
<organism evidence="18">
    <name type="scientific">Nannospalax galili</name>
    <name type="common">Northern Israeli blind subterranean mole rat</name>
    <name type="synonym">Spalax galili</name>
    <dbReference type="NCBI Taxonomy" id="1026970"/>
    <lineage>
        <taxon>Eukaryota</taxon>
        <taxon>Metazoa</taxon>
        <taxon>Chordata</taxon>
        <taxon>Craniata</taxon>
        <taxon>Vertebrata</taxon>
        <taxon>Euteleostomi</taxon>
        <taxon>Mammalia</taxon>
        <taxon>Eutheria</taxon>
        <taxon>Euarchontoglires</taxon>
        <taxon>Glires</taxon>
        <taxon>Rodentia</taxon>
        <taxon>Myomorpha</taxon>
        <taxon>Muroidea</taxon>
        <taxon>Spalacidae</taxon>
        <taxon>Spalacinae</taxon>
        <taxon>Nannospalax</taxon>
    </lineage>
</organism>
<dbReference type="Gene3D" id="1.20.1070.10">
    <property type="entry name" value="Rhodopsin 7-helix transmembrane proteins"/>
    <property type="match status" value="1"/>
</dbReference>
<evidence type="ECO:0000256" key="3">
    <source>
        <dbReference type="ARBA" id="ARBA00022480"/>
    </source>
</evidence>
<keyword evidence="11 13" id="KW-0807">Transducer</keyword>
<dbReference type="FunFam" id="1.20.1070.10:FF:000042">
    <property type="entry name" value="Taste receptor type 2 member 7"/>
    <property type="match status" value="1"/>
</dbReference>
<feature type="transmembrane region" description="Helical" evidence="14">
    <location>
        <begin position="6"/>
        <end position="30"/>
    </location>
</feature>
<keyword evidence="4 13" id="KW-0716">Sensory transduction</keyword>
<evidence type="ECO:0000256" key="7">
    <source>
        <dbReference type="ARBA" id="ARBA00023040"/>
    </source>
</evidence>
<feature type="transmembrane region" description="Helical" evidence="14">
    <location>
        <begin position="134"/>
        <end position="156"/>
    </location>
</feature>
<feature type="transmembrane region" description="Helical" evidence="14">
    <location>
        <begin position="42"/>
        <end position="75"/>
    </location>
</feature>
<evidence type="ECO:0000313" key="17">
    <source>
        <dbReference type="EMBL" id="QKE46288.1"/>
    </source>
</evidence>
<dbReference type="EMBL" id="MN815396">
    <property type="protein sequence ID" value="QKE46309.1"/>
    <property type="molecule type" value="Genomic_DNA"/>
</dbReference>
<keyword evidence="3 13" id="KW-0919">Taste</keyword>
<dbReference type="EMBL" id="MN815374">
    <property type="protein sequence ID" value="QKE46287.1"/>
    <property type="molecule type" value="Genomic_DNA"/>
</dbReference>
<evidence type="ECO:0000313" key="19">
    <source>
        <dbReference type="EMBL" id="QKE46293.1"/>
    </source>
</evidence>
<feature type="transmembrane region" description="Helical" evidence="14">
    <location>
        <begin position="185"/>
        <end position="209"/>
    </location>
</feature>
<gene>
    <name evidence="18" type="primary">Tas2r580</name>
</gene>
<name>A0A7S5W881_NANGA</name>
<dbReference type="EMBL" id="MN815402">
    <property type="protein sequence ID" value="QKE46315.1"/>
    <property type="molecule type" value="Genomic_DNA"/>
</dbReference>
<evidence type="ECO:0000313" key="22">
    <source>
        <dbReference type="EMBL" id="QKE46303.1"/>
    </source>
</evidence>
<evidence type="ECO:0000313" key="16">
    <source>
        <dbReference type="EMBL" id="QKE46287.1"/>
    </source>
</evidence>
<evidence type="ECO:0000313" key="25">
    <source>
        <dbReference type="EMBL" id="QKE46315.1"/>
    </source>
</evidence>
<evidence type="ECO:0000256" key="8">
    <source>
        <dbReference type="ARBA" id="ARBA00023136"/>
    </source>
</evidence>
<dbReference type="EMBL" id="MN815380">
    <property type="protein sequence ID" value="QKE46293.1"/>
    <property type="molecule type" value="Genomic_DNA"/>
</dbReference>
<comment type="subcellular location">
    <subcellularLocation>
        <location evidence="1 13">Membrane</location>
        <topology evidence="1 13">Multi-pass membrane protein</topology>
    </subcellularLocation>
</comment>
<evidence type="ECO:0000256" key="9">
    <source>
        <dbReference type="ARBA" id="ARBA00023170"/>
    </source>
</evidence>
<dbReference type="PANTHER" id="PTHR11394">
    <property type="entry name" value="TASTE RECEPTOR TYPE 2"/>
    <property type="match status" value="1"/>
</dbReference>
<evidence type="ECO:0000313" key="24">
    <source>
        <dbReference type="EMBL" id="QKE46309.1"/>
    </source>
</evidence>
<dbReference type="GO" id="GO:0004930">
    <property type="term" value="F:G protein-coupled receptor activity"/>
    <property type="evidence" value="ECO:0007669"/>
    <property type="project" value="UniProtKB-KW"/>
</dbReference>
<feature type="transmembrane region" description="Helical" evidence="14">
    <location>
        <begin position="230"/>
        <end position="250"/>
    </location>
</feature>
<evidence type="ECO:0000259" key="15">
    <source>
        <dbReference type="PROSITE" id="PS50262"/>
    </source>
</evidence>
<dbReference type="EMBL" id="MN815395">
    <property type="protein sequence ID" value="QKE46308.1"/>
    <property type="molecule type" value="Genomic_DNA"/>
</dbReference>
<dbReference type="AlphaFoldDB" id="A0A7S5W881"/>
<sequence>MSDILWCLLLTILGVEFIIGIFGNLFMAVVNIMDWVKRRKISLMDLILTALAISRIVFVGSLFTAFLIFIMYPALMMNEEMMNILNISWTMINHFSIWLATCLSIFYFLKIANLSNSLFLYLKWRVKNVVSGTLLLSLPILCINIIVINMNIAVWIDECKTNMSFNSVSNDYVQFFKISLLTNTIFTLIPFTVSLITFLLLIFSLWKHLRNMQHSAQDSQDVSTTAHIKALHTVVTFLLLYTIFFLSLALQSWKNEVLYKNLIHLCYEAAGLIFPSGHSCVLILGNTRLRQTFLSAMCWLRCRLKMLNS</sequence>
<evidence type="ECO:0000256" key="12">
    <source>
        <dbReference type="RuleBase" id="RU004423"/>
    </source>
</evidence>
<evidence type="ECO:0000256" key="2">
    <source>
        <dbReference type="ARBA" id="ARBA00007376"/>
    </source>
</evidence>
<feature type="domain" description="G-protein coupled receptors family 1 profile" evidence="15">
    <location>
        <begin position="23"/>
        <end position="250"/>
    </location>
</feature>
<dbReference type="GO" id="GO:0016020">
    <property type="term" value="C:membrane"/>
    <property type="evidence" value="ECO:0007669"/>
    <property type="project" value="UniProtKB-SubCell"/>
</dbReference>
<dbReference type="EMBL" id="MN815376">
    <property type="protein sequence ID" value="QKE46289.1"/>
    <property type="molecule type" value="Genomic_DNA"/>
</dbReference>
<dbReference type="EMBL" id="MN815386">
    <property type="protein sequence ID" value="QKE46299.1"/>
    <property type="molecule type" value="Genomic_DNA"/>
</dbReference>
<keyword evidence="10" id="KW-0325">Glycoprotein</keyword>
<keyword evidence="7 13" id="KW-0297">G-protein coupled receptor</keyword>
<keyword evidence="8 13" id="KW-0472">Membrane</keyword>
<evidence type="ECO:0000313" key="20">
    <source>
        <dbReference type="EMBL" id="QKE46298.1"/>
    </source>
</evidence>
<dbReference type="PROSITE" id="PS50262">
    <property type="entry name" value="G_PROTEIN_RECEP_F1_2"/>
    <property type="match status" value="1"/>
</dbReference>
<proteinExistence type="inferred from homology"/>
<keyword evidence="6 14" id="KW-1133">Transmembrane helix</keyword>
<dbReference type="InterPro" id="IPR017452">
    <property type="entry name" value="GPCR_Rhodpsn_7TM"/>
</dbReference>